<evidence type="ECO:0000313" key="1">
    <source>
        <dbReference type="EMBL" id="MBC6468106.1"/>
    </source>
</evidence>
<reference evidence="1 2" key="1">
    <citation type="submission" date="2020-06" db="EMBL/GenBank/DDBJ databases">
        <title>Actinomadura xiongansis sp. nov., isolated from soil of Baiyangdian.</title>
        <authorList>
            <person name="Zhang X."/>
        </authorList>
    </citation>
    <scope>NUCLEOTIDE SEQUENCE [LARGE SCALE GENOMIC DNA]</scope>
    <source>
        <strain evidence="1 2">HBUM206468</strain>
    </source>
</reference>
<gene>
    <name evidence="1" type="ORF">HKK74_21790</name>
</gene>
<keyword evidence="2" id="KW-1185">Reference proteome</keyword>
<dbReference type="EMBL" id="JABVEC010000016">
    <property type="protein sequence ID" value="MBC6468106.1"/>
    <property type="molecule type" value="Genomic_DNA"/>
</dbReference>
<dbReference type="Proteomes" id="UP000805614">
    <property type="component" value="Unassembled WGS sequence"/>
</dbReference>
<comment type="caution">
    <text evidence="1">The sequence shown here is derived from an EMBL/GenBank/DDBJ whole genome shotgun (WGS) entry which is preliminary data.</text>
</comment>
<sequence>MSLDDLLGMTDEQILALSDDVLLAATVGFLHRYGPTRPSIQELSTRAVKDVLERPTSDSAIP</sequence>
<dbReference type="RefSeq" id="WP_187245104.1">
    <property type="nucleotide sequence ID" value="NZ_BAAAOK010000037.1"/>
</dbReference>
<protein>
    <submittedName>
        <fullName evidence="1">Uncharacterized protein</fullName>
    </submittedName>
</protein>
<name>A0ABR7LTC6_9ACTN</name>
<evidence type="ECO:0000313" key="2">
    <source>
        <dbReference type="Proteomes" id="UP000805614"/>
    </source>
</evidence>
<organism evidence="1 2">
    <name type="scientific">Actinomadura alba</name>
    <dbReference type="NCBI Taxonomy" id="406431"/>
    <lineage>
        <taxon>Bacteria</taxon>
        <taxon>Bacillati</taxon>
        <taxon>Actinomycetota</taxon>
        <taxon>Actinomycetes</taxon>
        <taxon>Streptosporangiales</taxon>
        <taxon>Thermomonosporaceae</taxon>
        <taxon>Actinomadura</taxon>
    </lineage>
</organism>
<accession>A0ABR7LTC6</accession>
<proteinExistence type="predicted"/>